<evidence type="ECO:0000259" key="1">
    <source>
        <dbReference type="Pfam" id="PF03478"/>
    </source>
</evidence>
<comment type="caution">
    <text evidence="2">The sequence shown here is derived from an EMBL/GenBank/DDBJ whole genome shotgun (WGS) entry which is preliminary data.</text>
</comment>
<dbReference type="InterPro" id="IPR005174">
    <property type="entry name" value="KIB1-4_b-propeller"/>
</dbReference>
<protein>
    <recommendedName>
        <fullName evidence="1">KIB1-4 beta-propeller domain-containing protein</fullName>
    </recommendedName>
</protein>
<reference evidence="3" key="1">
    <citation type="journal article" date="2019" name="Nat. Commun.">
        <title>The genome of broomcorn millet.</title>
        <authorList>
            <person name="Zou C."/>
            <person name="Miki D."/>
            <person name="Li D."/>
            <person name="Tang Q."/>
            <person name="Xiao L."/>
            <person name="Rajput S."/>
            <person name="Deng P."/>
            <person name="Jia W."/>
            <person name="Huang R."/>
            <person name="Zhang M."/>
            <person name="Sun Y."/>
            <person name="Hu J."/>
            <person name="Fu X."/>
            <person name="Schnable P.S."/>
            <person name="Li F."/>
            <person name="Zhang H."/>
            <person name="Feng B."/>
            <person name="Zhu X."/>
            <person name="Liu R."/>
            <person name="Schnable J.C."/>
            <person name="Zhu J.-K."/>
            <person name="Zhang H."/>
        </authorList>
    </citation>
    <scope>NUCLEOTIDE SEQUENCE [LARGE SCALE GENOMIC DNA]</scope>
</reference>
<proteinExistence type="predicted"/>
<evidence type="ECO:0000313" key="2">
    <source>
        <dbReference type="EMBL" id="RLN03595.1"/>
    </source>
</evidence>
<name>A0A3L6RIM2_PANMI</name>
<organism evidence="2 3">
    <name type="scientific">Panicum miliaceum</name>
    <name type="common">Proso millet</name>
    <name type="synonym">Broomcorn millet</name>
    <dbReference type="NCBI Taxonomy" id="4540"/>
    <lineage>
        <taxon>Eukaryota</taxon>
        <taxon>Viridiplantae</taxon>
        <taxon>Streptophyta</taxon>
        <taxon>Embryophyta</taxon>
        <taxon>Tracheophyta</taxon>
        <taxon>Spermatophyta</taxon>
        <taxon>Magnoliopsida</taxon>
        <taxon>Liliopsida</taxon>
        <taxon>Poales</taxon>
        <taxon>Poaceae</taxon>
        <taxon>PACMAD clade</taxon>
        <taxon>Panicoideae</taxon>
        <taxon>Panicodae</taxon>
        <taxon>Paniceae</taxon>
        <taxon>Panicinae</taxon>
        <taxon>Panicum</taxon>
        <taxon>Panicum sect. Panicum</taxon>
    </lineage>
</organism>
<accession>A0A3L6RIM2</accession>
<dbReference type="PANTHER" id="PTHR33110">
    <property type="entry name" value="F-BOX/KELCH-REPEAT PROTEIN-RELATED"/>
    <property type="match status" value="1"/>
</dbReference>
<evidence type="ECO:0000313" key="3">
    <source>
        <dbReference type="Proteomes" id="UP000275267"/>
    </source>
</evidence>
<sequence>MADVHLALPNGRVFSYPELTPSRLLDEKAAGYVGAACDDWLLFHDAGGLFRLTSPFIGKTRLLPSFDGIRAHDVPVEIVNEPAPSHRAVESHAQWRGDDETMGVRKVVVCPDGFIAAIFGREHFAKVALCSLETFSWSHSKHDRWRWYDDLAFFGGRLYAVTAGKDLLGFDVGVDGDTGEPFISRVERVIEGAPYGPRSSASAMVHYLLPSGDGALLMVRRRFPHAVGNSLERFTVFRADLASSRWEEVSSLGCDQALFVWRLCSRAVRGRRYPLGYQIFFLPDDCAGMSFWEPPRRRANHHAAVYGMFDGRVTYLLPRQPRDDGDGTVPVTWLFPAVATAREMRR</sequence>
<dbReference type="PANTHER" id="PTHR33110:SF110">
    <property type="entry name" value="OS11G0624400 PROTEIN"/>
    <property type="match status" value="1"/>
</dbReference>
<feature type="domain" description="KIB1-4 beta-propeller" evidence="1">
    <location>
        <begin position="33"/>
        <end position="293"/>
    </location>
</feature>
<dbReference type="EMBL" id="PQIB02000008">
    <property type="protein sequence ID" value="RLN03595.1"/>
    <property type="molecule type" value="Genomic_DNA"/>
</dbReference>
<dbReference type="Proteomes" id="UP000275267">
    <property type="component" value="Unassembled WGS sequence"/>
</dbReference>
<dbReference type="OrthoDB" id="685144at2759"/>
<dbReference type="AlphaFoldDB" id="A0A3L6RIM2"/>
<gene>
    <name evidence="2" type="ORF">C2845_PM13G01980</name>
</gene>
<dbReference type="Pfam" id="PF03478">
    <property type="entry name" value="Beta-prop_KIB1-4"/>
    <property type="match status" value="1"/>
</dbReference>
<keyword evidence="3" id="KW-1185">Reference proteome</keyword>